<feature type="domain" description="SIS" evidence="8">
    <location>
        <begin position="124"/>
        <end position="264"/>
    </location>
</feature>
<dbReference type="InterPro" id="IPR036388">
    <property type="entry name" value="WH-like_DNA-bd_sf"/>
</dbReference>
<evidence type="ECO:0000313" key="10">
    <source>
        <dbReference type="Proteomes" id="UP000014257"/>
    </source>
</evidence>
<organism evidence="9 10">
    <name type="scientific">Lacticaseibacillus paracasei subsp. paracasei Lpp22</name>
    <dbReference type="NCBI Taxonomy" id="1256221"/>
    <lineage>
        <taxon>Bacteria</taxon>
        <taxon>Bacillati</taxon>
        <taxon>Bacillota</taxon>
        <taxon>Bacilli</taxon>
        <taxon>Lactobacillales</taxon>
        <taxon>Lactobacillaceae</taxon>
        <taxon>Lacticaseibacillus</taxon>
    </lineage>
</organism>
<dbReference type="NCBIfam" id="NF009222">
    <property type="entry name" value="PRK12570.1"/>
    <property type="match status" value="1"/>
</dbReference>
<dbReference type="PROSITE" id="PS51464">
    <property type="entry name" value="SIS"/>
    <property type="match status" value="2"/>
</dbReference>
<evidence type="ECO:0000256" key="3">
    <source>
        <dbReference type="ARBA" id="ARBA00023163"/>
    </source>
</evidence>
<dbReference type="FunFam" id="3.40.50.10490:FF:000014">
    <property type="entry name" value="N-acetylmuramic acid 6-phosphate etherase"/>
    <property type="match status" value="1"/>
</dbReference>
<dbReference type="GO" id="GO:0003677">
    <property type="term" value="F:DNA binding"/>
    <property type="evidence" value="ECO:0007669"/>
    <property type="project" value="UniProtKB-KW"/>
</dbReference>
<dbReference type="SUPFAM" id="SSF53697">
    <property type="entry name" value="SIS domain"/>
    <property type="match status" value="2"/>
</dbReference>
<dbReference type="GO" id="GO:0046348">
    <property type="term" value="P:amino sugar catabolic process"/>
    <property type="evidence" value="ECO:0007669"/>
    <property type="project" value="InterPro"/>
</dbReference>
<dbReference type="PANTHER" id="PTHR10088">
    <property type="entry name" value="GLUCOKINASE REGULATORY PROTEIN"/>
    <property type="match status" value="1"/>
</dbReference>
<reference evidence="9 10" key="1">
    <citation type="journal article" date="2013" name="PLoS ONE">
        <title>Lactobacillus paracasei comparative genomics: towards species pan-genome definition and exploitation of diversity.</title>
        <authorList>
            <person name="Smokvina T."/>
            <person name="Wels M."/>
            <person name="Polka J."/>
            <person name="Chervaux C."/>
            <person name="Brisse S."/>
            <person name="Boekhorst J."/>
            <person name="van Hylckama Vlieg J.E."/>
            <person name="Siezen R.J."/>
        </authorList>
    </citation>
    <scope>NUCLEOTIDE SEQUENCE [LARGE SCALE GENOMIC DNA]</scope>
    <source>
        <strain evidence="9 10">Lpp22</strain>
    </source>
</reference>
<dbReference type="GO" id="GO:0009254">
    <property type="term" value="P:peptidoglycan turnover"/>
    <property type="evidence" value="ECO:0007669"/>
    <property type="project" value="TreeGrafter"/>
</dbReference>
<dbReference type="GO" id="GO:0016835">
    <property type="term" value="F:carbon-oxygen lyase activity"/>
    <property type="evidence" value="ECO:0007669"/>
    <property type="project" value="UniProtKB-UniRule"/>
</dbReference>
<evidence type="ECO:0000259" key="7">
    <source>
        <dbReference type="PROSITE" id="PS51071"/>
    </source>
</evidence>
<dbReference type="AlphaFoldDB" id="A0A8E0ICK2"/>
<comment type="caution">
    <text evidence="9">The sequence shown here is derived from an EMBL/GenBank/DDBJ whole genome shotgun (WGS) entry which is preliminary data.</text>
</comment>
<accession>A0A8E0ICK2</accession>
<dbReference type="HAMAP" id="MF_00068">
    <property type="entry name" value="MurQ"/>
    <property type="match status" value="1"/>
</dbReference>
<feature type="active site" description="Proton donor" evidence="6">
    <location>
        <position position="369"/>
    </location>
</feature>
<dbReference type="CDD" id="cd05013">
    <property type="entry name" value="SIS_RpiR"/>
    <property type="match status" value="1"/>
</dbReference>
<comment type="miscellaneous">
    <text evidence="6">A lyase-type mechanism (elimination/hydration) is suggested for the cleavage of the lactyl ether bond of MurNAc 6-phosphate, with the formation of an alpha,beta-unsaturated aldehyde intermediate with (E)-stereochemistry, followed by the syn addition of water to give product.</text>
</comment>
<dbReference type="Gene3D" id="3.40.50.10490">
    <property type="entry name" value="Glucose-6-phosphate isomerase like protein, domain 1"/>
    <property type="match status" value="2"/>
</dbReference>
<dbReference type="NCBIfam" id="NF003915">
    <property type="entry name" value="PRK05441.1"/>
    <property type="match status" value="1"/>
</dbReference>
<feature type="domain" description="SIS" evidence="8">
    <location>
        <begin position="341"/>
        <end position="504"/>
    </location>
</feature>
<dbReference type="Pfam" id="PF22645">
    <property type="entry name" value="GKRP_SIS_N"/>
    <property type="match status" value="1"/>
</dbReference>
<dbReference type="InterPro" id="IPR009057">
    <property type="entry name" value="Homeodomain-like_sf"/>
</dbReference>
<dbReference type="CDD" id="cd05007">
    <property type="entry name" value="SIS_Etherase"/>
    <property type="match status" value="1"/>
</dbReference>
<keyword evidence="5 6" id="KW-0119">Carbohydrate metabolism</keyword>
<comment type="catalytic activity">
    <reaction evidence="6">
        <text>N-acetyl-D-muramate 6-phosphate + H2O = N-acetyl-D-glucosamine 6-phosphate + (R)-lactate</text>
        <dbReference type="Rhea" id="RHEA:26410"/>
        <dbReference type="ChEBI" id="CHEBI:15377"/>
        <dbReference type="ChEBI" id="CHEBI:16004"/>
        <dbReference type="ChEBI" id="CHEBI:57513"/>
        <dbReference type="ChEBI" id="CHEBI:58722"/>
        <dbReference type="EC" id="4.2.1.126"/>
    </reaction>
</comment>
<evidence type="ECO:0000256" key="6">
    <source>
        <dbReference type="HAMAP-Rule" id="MF_00068"/>
    </source>
</evidence>
<dbReference type="InterPro" id="IPR046348">
    <property type="entry name" value="SIS_dom_sf"/>
</dbReference>
<comment type="pathway">
    <text evidence="6">Amino-sugar metabolism; N-acetylmuramate degradation.</text>
</comment>
<dbReference type="InterPro" id="IPR005488">
    <property type="entry name" value="Etherase_MurQ"/>
</dbReference>
<dbReference type="InterPro" id="IPR000281">
    <property type="entry name" value="HTH_RpiR"/>
</dbReference>
<dbReference type="PANTHER" id="PTHR10088:SF4">
    <property type="entry name" value="GLUCOKINASE REGULATORY PROTEIN"/>
    <property type="match status" value="1"/>
</dbReference>
<dbReference type="Proteomes" id="UP000014257">
    <property type="component" value="Unassembled WGS sequence"/>
</dbReference>
<dbReference type="Gene3D" id="1.10.8.1080">
    <property type="match status" value="1"/>
</dbReference>
<dbReference type="SUPFAM" id="SSF46689">
    <property type="entry name" value="Homeodomain-like"/>
    <property type="match status" value="1"/>
</dbReference>
<protein>
    <recommendedName>
        <fullName evidence="6">N-acetylmuramic acid 6-phosphate etherase</fullName>
        <shortName evidence="6">MurNAc-6-P etherase</shortName>
        <ecNumber evidence="6">4.2.1.126</ecNumber>
    </recommendedName>
    <alternativeName>
        <fullName evidence="6">N-acetylmuramic acid 6-phosphate hydrolase</fullName>
    </alternativeName>
    <alternativeName>
        <fullName evidence="6">N-acetylmuramic acid 6-phosphate lyase</fullName>
    </alternativeName>
</protein>
<dbReference type="Gene3D" id="1.10.10.10">
    <property type="entry name" value="Winged helix-like DNA-binding domain superfamily/Winged helix DNA-binding domain"/>
    <property type="match status" value="1"/>
</dbReference>
<comment type="subunit">
    <text evidence="6">Homodimer.</text>
</comment>
<comment type="function">
    <text evidence="6">Specifically catalyzes the cleavage of the D-lactyl ether substituent of MurNAc 6-phosphate, producing GlcNAc 6-phosphate and D-lactate.</text>
</comment>
<keyword evidence="4 6" id="KW-0456">Lyase</keyword>
<evidence type="ECO:0000313" key="9">
    <source>
        <dbReference type="EMBL" id="EPC33036.1"/>
    </source>
</evidence>
<evidence type="ECO:0000256" key="2">
    <source>
        <dbReference type="ARBA" id="ARBA00023125"/>
    </source>
</evidence>
<keyword evidence="1" id="KW-0805">Transcription regulation</keyword>
<dbReference type="InterPro" id="IPR005486">
    <property type="entry name" value="Glucokinase_regulatory_CS"/>
</dbReference>
<dbReference type="PROSITE" id="PS51071">
    <property type="entry name" value="HTH_RPIR"/>
    <property type="match status" value="1"/>
</dbReference>
<dbReference type="InterPro" id="IPR001347">
    <property type="entry name" value="SIS_dom"/>
</dbReference>
<evidence type="ECO:0000256" key="5">
    <source>
        <dbReference type="ARBA" id="ARBA00023277"/>
    </source>
</evidence>
<gene>
    <name evidence="6" type="primary">murQ</name>
    <name evidence="9" type="ORF">Lpp22_0266</name>
</gene>
<dbReference type="GO" id="GO:0097367">
    <property type="term" value="F:carbohydrate derivative binding"/>
    <property type="evidence" value="ECO:0007669"/>
    <property type="project" value="InterPro"/>
</dbReference>
<dbReference type="EC" id="4.2.1.126" evidence="6"/>
<feature type="domain" description="HTH rpiR-type" evidence="7">
    <location>
        <begin position="2"/>
        <end position="78"/>
    </location>
</feature>
<feature type="active site" evidence="6">
    <location>
        <position position="400"/>
    </location>
</feature>
<sequence>MKTILETLQSRLSQLSPVNQALARHVITDPETFIAQTTAQIAHASGVSAASVIRFVRQFEFADLQSFKLALAREKTLPAEVMPLDPLVQDDDDLSTMMHKLSQTAIAAVRDLPDELDQSAVQSAITTLRQARHIYLVGVSASALVAQDLYLKLIRAGYVAIFDHDTHTAVERAYYTIPADAMVVFSYSGLTKEVVLAAQQARRNQTPVIAVTRHEPSPLREAASCVIALPPTEPLLRIGAVTSMFTETYVANILFLGVVQGEIKKTEQNYRATSQLTSELKIRGEKYVNRRLMTEQRNPASTHIDTMTTPDLVALINAEDAKIAPAIAKENSHIAAAIDAAGQRYNRGGRLIYAGAGTSGRLGVLDAAELVPTYGIPPERAVGLIAGGMSAMFKSVEGAEDSAELAEHDLKRLNLNANDTVIGIAASGRTPYAIGALAFAQQTKALAISVACVPNSVLAQHADIAIAPVVGPEVITGSTRMKAGTAQKMVLNMLSTGVMIRAGKVFENLMVDVLPTNAKLVDRAERIIAATTGVDQIQAATLLKTAGYKVPVAIVMAKTELDAADAMQVLADHDGVISAVLAAWEAKHGHK</sequence>
<dbReference type="Pfam" id="PF01380">
    <property type="entry name" value="SIS"/>
    <property type="match status" value="1"/>
</dbReference>
<evidence type="ECO:0000259" key="8">
    <source>
        <dbReference type="PROSITE" id="PS51464"/>
    </source>
</evidence>
<dbReference type="InterPro" id="IPR040190">
    <property type="entry name" value="MURQ/GCKR"/>
</dbReference>
<dbReference type="GO" id="GO:0097173">
    <property type="term" value="P:N-acetylmuramic acid catabolic process"/>
    <property type="evidence" value="ECO:0007669"/>
    <property type="project" value="UniProtKB-UniPathway"/>
</dbReference>
<evidence type="ECO:0000256" key="1">
    <source>
        <dbReference type="ARBA" id="ARBA00023015"/>
    </source>
</evidence>
<dbReference type="NCBIfam" id="TIGR00274">
    <property type="entry name" value="N-acetylmuramic acid 6-phosphate etherase"/>
    <property type="match status" value="1"/>
</dbReference>
<dbReference type="UniPathway" id="UPA00342"/>
<dbReference type="Pfam" id="PF01418">
    <property type="entry name" value="HTH_6"/>
    <property type="match status" value="1"/>
</dbReference>
<comment type="similarity">
    <text evidence="6">Belongs to the GCKR-like family. MurNAc-6-P etherase subfamily.</text>
</comment>
<dbReference type="PROSITE" id="PS01272">
    <property type="entry name" value="GCKR"/>
    <property type="match status" value="1"/>
</dbReference>
<evidence type="ECO:0000256" key="4">
    <source>
        <dbReference type="ARBA" id="ARBA00023239"/>
    </source>
</evidence>
<keyword evidence="3" id="KW-0804">Transcription</keyword>
<dbReference type="InterPro" id="IPR035472">
    <property type="entry name" value="RpiR-like_SIS"/>
</dbReference>
<dbReference type="GO" id="GO:0003700">
    <property type="term" value="F:DNA-binding transcription factor activity"/>
    <property type="evidence" value="ECO:0007669"/>
    <property type="project" value="InterPro"/>
</dbReference>
<keyword evidence="2" id="KW-0238">DNA-binding</keyword>
<dbReference type="GO" id="GO:0016803">
    <property type="term" value="F:ether hydrolase activity"/>
    <property type="evidence" value="ECO:0007669"/>
    <property type="project" value="TreeGrafter"/>
</dbReference>
<proteinExistence type="inferred from homology"/>
<name>A0A8E0ICK2_LACPA</name>
<dbReference type="EMBL" id="ANMI01000016">
    <property type="protein sequence ID" value="EPC33036.1"/>
    <property type="molecule type" value="Genomic_DNA"/>
</dbReference>